<evidence type="ECO:0000256" key="4">
    <source>
        <dbReference type="ARBA" id="ARBA00023163"/>
    </source>
</evidence>
<accession>A0ABV7ACJ4</accession>
<dbReference type="RefSeq" id="WP_377831665.1">
    <property type="nucleotide sequence ID" value="NZ_JBHRSK010000003.1"/>
</dbReference>
<organism evidence="6 7">
    <name type="scientific">Acidimangrovimonas pyrenivorans</name>
    <dbReference type="NCBI Taxonomy" id="2030798"/>
    <lineage>
        <taxon>Bacteria</taxon>
        <taxon>Pseudomonadati</taxon>
        <taxon>Pseudomonadota</taxon>
        <taxon>Alphaproteobacteria</taxon>
        <taxon>Rhodobacterales</taxon>
        <taxon>Paracoccaceae</taxon>
        <taxon>Acidimangrovimonas</taxon>
    </lineage>
</organism>
<evidence type="ECO:0000256" key="3">
    <source>
        <dbReference type="ARBA" id="ARBA00023125"/>
    </source>
</evidence>
<keyword evidence="2" id="KW-0805">Transcription regulation</keyword>
<keyword evidence="7" id="KW-1185">Reference proteome</keyword>
<comment type="caution">
    <text evidence="6">The sequence shown here is derived from an EMBL/GenBank/DDBJ whole genome shotgun (WGS) entry which is preliminary data.</text>
</comment>
<evidence type="ECO:0000313" key="7">
    <source>
        <dbReference type="Proteomes" id="UP001595443"/>
    </source>
</evidence>
<dbReference type="InterPro" id="IPR036388">
    <property type="entry name" value="WH-like_DNA-bd_sf"/>
</dbReference>
<dbReference type="PANTHER" id="PTHR30346:SF28">
    <property type="entry name" value="HTH-TYPE TRANSCRIPTIONAL REGULATOR CYNR"/>
    <property type="match status" value="1"/>
</dbReference>
<dbReference type="PANTHER" id="PTHR30346">
    <property type="entry name" value="TRANSCRIPTIONAL DUAL REGULATOR HCAR-RELATED"/>
    <property type="match status" value="1"/>
</dbReference>
<evidence type="ECO:0000259" key="5">
    <source>
        <dbReference type="PROSITE" id="PS50931"/>
    </source>
</evidence>
<dbReference type="CDD" id="cd08414">
    <property type="entry name" value="PBP2_LTTR_aromatics_like"/>
    <property type="match status" value="1"/>
</dbReference>
<evidence type="ECO:0000313" key="6">
    <source>
        <dbReference type="EMBL" id="MFC2967036.1"/>
    </source>
</evidence>
<dbReference type="InterPro" id="IPR036390">
    <property type="entry name" value="WH_DNA-bd_sf"/>
</dbReference>
<dbReference type="EMBL" id="JBHRSK010000003">
    <property type="protein sequence ID" value="MFC2967036.1"/>
    <property type="molecule type" value="Genomic_DNA"/>
</dbReference>
<dbReference type="InterPro" id="IPR000847">
    <property type="entry name" value="LysR_HTH_N"/>
</dbReference>
<name>A0ABV7ACJ4_9RHOB</name>
<protein>
    <submittedName>
        <fullName evidence="6">LysR family transcriptional regulator</fullName>
    </submittedName>
</protein>
<evidence type="ECO:0000256" key="1">
    <source>
        <dbReference type="ARBA" id="ARBA00009437"/>
    </source>
</evidence>
<dbReference type="Proteomes" id="UP001595443">
    <property type="component" value="Unassembled WGS sequence"/>
</dbReference>
<dbReference type="Pfam" id="PF03466">
    <property type="entry name" value="LysR_substrate"/>
    <property type="match status" value="1"/>
</dbReference>
<dbReference type="SUPFAM" id="SSF46785">
    <property type="entry name" value="Winged helix' DNA-binding domain"/>
    <property type="match status" value="1"/>
</dbReference>
<dbReference type="PROSITE" id="PS50931">
    <property type="entry name" value="HTH_LYSR"/>
    <property type="match status" value="1"/>
</dbReference>
<sequence>MLDLRLLRYFVTVAQTGSIARAAEELHVSQSPLSRQIIQFEETLGFQLFERVNKRLVLSREGQAFLKRANALLASARALDAFARDIAGGTTGRLRIGYVEGAVTTDLIGRVIDGLTALDDAAARQLEFRPMRSQAQWEALEQHEIDLGFAYSLPPEGNARLETRLVTDEPLVLAAPKGTFAPEQPIEPAQLDRQPWIAFPKAMSPVLRDRFLERCAECGFIPDIRHEAADQSLVRRLVAAGRGCAFLQLSAERLRDPAIDFYPVPWFPMRVTLHALWRAHDHGPLLGAVQKLFATSAGESPDRAVSVSAEPAPVT</sequence>
<dbReference type="PRINTS" id="PR00039">
    <property type="entry name" value="HTHLYSR"/>
</dbReference>
<reference evidence="7" key="1">
    <citation type="journal article" date="2019" name="Int. J. Syst. Evol. Microbiol.">
        <title>The Global Catalogue of Microorganisms (GCM) 10K type strain sequencing project: providing services to taxonomists for standard genome sequencing and annotation.</title>
        <authorList>
            <consortium name="The Broad Institute Genomics Platform"/>
            <consortium name="The Broad Institute Genome Sequencing Center for Infectious Disease"/>
            <person name="Wu L."/>
            <person name="Ma J."/>
        </authorList>
    </citation>
    <scope>NUCLEOTIDE SEQUENCE [LARGE SCALE GENOMIC DNA]</scope>
    <source>
        <strain evidence="7">KCTC 62192</strain>
    </source>
</reference>
<keyword evidence="3" id="KW-0238">DNA-binding</keyword>
<dbReference type="InterPro" id="IPR005119">
    <property type="entry name" value="LysR_subst-bd"/>
</dbReference>
<gene>
    <name evidence="6" type="ORF">ACFOES_02915</name>
</gene>
<dbReference type="Gene3D" id="3.40.190.10">
    <property type="entry name" value="Periplasmic binding protein-like II"/>
    <property type="match status" value="2"/>
</dbReference>
<proteinExistence type="inferred from homology"/>
<evidence type="ECO:0000256" key="2">
    <source>
        <dbReference type="ARBA" id="ARBA00023015"/>
    </source>
</evidence>
<dbReference type="Pfam" id="PF00126">
    <property type="entry name" value="HTH_1"/>
    <property type="match status" value="1"/>
</dbReference>
<feature type="domain" description="HTH lysR-type" evidence="5">
    <location>
        <begin position="2"/>
        <end position="59"/>
    </location>
</feature>
<dbReference type="SUPFAM" id="SSF53850">
    <property type="entry name" value="Periplasmic binding protein-like II"/>
    <property type="match status" value="1"/>
</dbReference>
<keyword evidence="4" id="KW-0804">Transcription</keyword>
<dbReference type="Gene3D" id="1.10.10.10">
    <property type="entry name" value="Winged helix-like DNA-binding domain superfamily/Winged helix DNA-binding domain"/>
    <property type="match status" value="1"/>
</dbReference>
<comment type="similarity">
    <text evidence="1">Belongs to the LysR transcriptional regulatory family.</text>
</comment>